<dbReference type="RefSeq" id="XP_016633556.1">
    <property type="nucleotide sequence ID" value="XM_016775513.1"/>
</dbReference>
<dbReference type="Gene3D" id="1.20.1290.10">
    <property type="entry name" value="AhpD-like"/>
    <property type="match status" value="1"/>
</dbReference>
<reference evidence="1 2" key="1">
    <citation type="submission" date="2015-01" db="EMBL/GenBank/DDBJ databases">
        <title>The Genome Sequence of Fonsecaea multimorphosa CBS 102226.</title>
        <authorList>
            <consortium name="The Broad Institute Genomics Platform"/>
            <person name="Cuomo C."/>
            <person name="de Hoog S."/>
            <person name="Gorbushina A."/>
            <person name="Stielow B."/>
            <person name="Teixiera M."/>
            <person name="Abouelleil A."/>
            <person name="Chapman S.B."/>
            <person name="Priest M."/>
            <person name="Young S.K."/>
            <person name="Wortman J."/>
            <person name="Nusbaum C."/>
            <person name="Birren B."/>
        </authorList>
    </citation>
    <scope>NUCLEOTIDE SEQUENCE [LARGE SCALE GENOMIC DNA]</scope>
    <source>
        <strain evidence="1 2">CBS 102226</strain>
    </source>
</reference>
<keyword evidence="2" id="KW-1185">Reference proteome</keyword>
<dbReference type="PANTHER" id="PTHR34846:SF11">
    <property type="entry name" value="4-CARBOXYMUCONOLACTONE DECARBOXYLASE FAMILY PROTEIN (AFU_ORTHOLOGUE AFUA_6G11590)"/>
    <property type="match status" value="1"/>
</dbReference>
<dbReference type="VEuPathDB" id="FungiDB:Z520_05009"/>
<accession>A0A0D2KS05</accession>
<dbReference type="EMBL" id="KN848069">
    <property type="protein sequence ID" value="KIX99433.1"/>
    <property type="molecule type" value="Genomic_DNA"/>
</dbReference>
<dbReference type="SUPFAM" id="SSF69118">
    <property type="entry name" value="AhpD-like"/>
    <property type="match status" value="1"/>
</dbReference>
<dbReference type="Proteomes" id="UP000053411">
    <property type="component" value="Unassembled WGS sequence"/>
</dbReference>
<dbReference type="GeneID" id="27710755"/>
<evidence type="ECO:0000313" key="1">
    <source>
        <dbReference type="EMBL" id="KIX99433.1"/>
    </source>
</evidence>
<evidence type="ECO:0000313" key="2">
    <source>
        <dbReference type="Proteomes" id="UP000053411"/>
    </source>
</evidence>
<dbReference type="PANTHER" id="PTHR34846">
    <property type="entry name" value="4-CARBOXYMUCONOLACTONE DECARBOXYLASE FAMILY PROTEIN (AFU_ORTHOLOGUE AFUA_6G11590)"/>
    <property type="match status" value="1"/>
</dbReference>
<dbReference type="InterPro" id="IPR029032">
    <property type="entry name" value="AhpD-like"/>
</dbReference>
<proteinExistence type="predicted"/>
<dbReference type="OrthoDB" id="9998495at2759"/>
<name>A0A0D2KS05_9EURO</name>
<organism evidence="1 2">
    <name type="scientific">Fonsecaea multimorphosa CBS 102226</name>
    <dbReference type="NCBI Taxonomy" id="1442371"/>
    <lineage>
        <taxon>Eukaryota</taxon>
        <taxon>Fungi</taxon>
        <taxon>Dikarya</taxon>
        <taxon>Ascomycota</taxon>
        <taxon>Pezizomycotina</taxon>
        <taxon>Eurotiomycetes</taxon>
        <taxon>Chaetothyriomycetidae</taxon>
        <taxon>Chaetothyriales</taxon>
        <taxon>Herpotrichiellaceae</taxon>
        <taxon>Fonsecaea</taxon>
    </lineage>
</organism>
<gene>
    <name evidence="1" type="ORF">Z520_05009</name>
</gene>
<evidence type="ECO:0008006" key="3">
    <source>
        <dbReference type="Google" id="ProtNLM"/>
    </source>
</evidence>
<sequence length="210" mass="23327">MRLNYVSDPSSLADPKEREIAERIKARRPGNQLLDLDRALLIAPHMADGWNSFLGTVRSEKTNSLPPSIRQVAIARTVALNRGWFAWRAHHDLLLASSDTKISTPAIDYLLSAEPKSAHATPPSGSGFTDKHMAVIAYVDYMTKDLMVPDAVFERLRSQGFSEREIVEITMCSCAYNCTTRFLWALNVGEGIEYGHMAPLPADPARRGTL</sequence>
<protein>
    <recommendedName>
        <fullName evidence="3">Carboxymuconolactone decarboxylase-like domain-containing protein</fullName>
    </recommendedName>
</protein>
<dbReference type="AlphaFoldDB" id="A0A0D2KS05"/>